<dbReference type="SUPFAM" id="SSF51556">
    <property type="entry name" value="Metallo-dependent hydrolases"/>
    <property type="match status" value="1"/>
</dbReference>
<dbReference type="PANTHER" id="PTHR43135:SF3">
    <property type="entry name" value="ALPHA-D-RIBOSE 1-METHYLPHOSPHONATE 5-TRIPHOSPHATE DIPHOSPHATASE"/>
    <property type="match status" value="1"/>
</dbReference>
<dbReference type="RefSeq" id="WP_145182076.1">
    <property type="nucleotide sequence ID" value="NZ_CP036290.1"/>
</dbReference>
<feature type="compositionally biased region" description="Basic and acidic residues" evidence="1">
    <location>
        <begin position="265"/>
        <end position="280"/>
    </location>
</feature>
<reference evidence="4 5" key="1">
    <citation type="submission" date="2019-02" db="EMBL/GenBank/DDBJ databases">
        <title>Deep-cultivation of Planctomycetes and their phenomic and genomic characterization uncovers novel biology.</title>
        <authorList>
            <person name="Wiegand S."/>
            <person name="Jogler M."/>
            <person name="Boedeker C."/>
            <person name="Pinto D."/>
            <person name="Vollmers J."/>
            <person name="Rivas-Marin E."/>
            <person name="Kohn T."/>
            <person name="Peeters S.H."/>
            <person name="Heuer A."/>
            <person name="Rast P."/>
            <person name="Oberbeckmann S."/>
            <person name="Bunk B."/>
            <person name="Jeske O."/>
            <person name="Meyerdierks A."/>
            <person name="Storesund J.E."/>
            <person name="Kallscheuer N."/>
            <person name="Luecker S."/>
            <person name="Lage O.M."/>
            <person name="Pohl T."/>
            <person name="Merkel B.J."/>
            <person name="Hornburger P."/>
            <person name="Mueller R.-W."/>
            <person name="Bruemmer F."/>
            <person name="Labrenz M."/>
            <person name="Spormann A.M."/>
            <person name="Op den Camp H."/>
            <person name="Overmann J."/>
            <person name="Amann R."/>
            <person name="Jetten M.S.M."/>
            <person name="Mascher T."/>
            <person name="Medema M.H."/>
            <person name="Devos D.P."/>
            <person name="Kaster A.-K."/>
            <person name="Ovreas L."/>
            <person name="Rohde M."/>
            <person name="Galperin M.Y."/>
            <person name="Jogler C."/>
        </authorList>
    </citation>
    <scope>NUCLEOTIDE SEQUENCE [LARGE SCALE GENOMIC DNA]</scope>
    <source>
        <strain evidence="4 5">Pla163</strain>
    </source>
</reference>
<dbReference type="GO" id="GO:0016810">
    <property type="term" value="F:hydrolase activity, acting on carbon-nitrogen (but not peptide) bonds"/>
    <property type="evidence" value="ECO:0007669"/>
    <property type="project" value="InterPro"/>
</dbReference>
<dbReference type="InterPro" id="IPR032466">
    <property type="entry name" value="Metal_Hydrolase"/>
</dbReference>
<name>A0A518CV03_9BACT</name>
<dbReference type="OrthoDB" id="9776488at2"/>
<keyword evidence="5" id="KW-1185">Reference proteome</keyword>
<dbReference type="Pfam" id="PF01979">
    <property type="entry name" value="Amidohydro_1"/>
    <property type="match status" value="1"/>
</dbReference>
<dbReference type="EMBL" id="CP036290">
    <property type="protein sequence ID" value="QDU83055.1"/>
    <property type="molecule type" value="Genomic_DNA"/>
</dbReference>
<protein>
    <recommendedName>
        <fullName evidence="3">Amidohydrolase-related domain-containing protein</fullName>
    </recommendedName>
</protein>
<dbReference type="InterPro" id="IPR011059">
    <property type="entry name" value="Metal-dep_hydrolase_composite"/>
</dbReference>
<evidence type="ECO:0000259" key="3">
    <source>
        <dbReference type="Pfam" id="PF01979"/>
    </source>
</evidence>
<proteinExistence type="predicted"/>
<feature type="signal peptide" evidence="2">
    <location>
        <begin position="1"/>
        <end position="25"/>
    </location>
</feature>
<dbReference type="PANTHER" id="PTHR43135">
    <property type="entry name" value="ALPHA-D-RIBOSE 1-METHYLPHOSPHONATE 5-TRIPHOSPHATE DIPHOSPHATASE"/>
    <property type="match status" value="1"/>
</dbReference>
<dbReference type="InterPro" id="IPR051781">
    <property type="entry name" value="Metallo-dep_Hydrolase"/>
</dbReference>
<keyword evidence="2" id="KW-0732">Signal</keyword>
<evidence type="ECO:0000313" key="5">
    <source>
        <dbReference type="Proteomes" id="UP000319342"/>
    </source>
</evidence>
<sequence length="469" mass="49600" precursor="true">MRSIATPLAPLVVAAGLFAATPVLSASAVDPLEPTFAQEEEAAPAEEPALLAIRAARLIVAPGREIENAIVLVRGDVIQAVGADVAIPEGTETVDAPVVCAGFVDAWSALGLDRGSLFDRSTRPSTSSVDGLEVYGDDYLRDAALQAGVTTVRSQIGLAGNVHGTSVALRLFPDLSDERAVLDPDAALAMQVLGNDALDRIGNVDRLLGQLESGAAYLKAQRKYAADLAEWEKKIAELEEELEKDFKKKKKDRDKEVAEAEEEGKEYKEERYKEDKKPRAPRFDADSEVLGAVAEGELPLILELHRIPEMRTLLRRLPEFGRVRPILAGVSDARFVADELAAAGVVVIVNPTTQGEGGAFGSNHLELAADLDEAGVEVLFGSGGRDASATAALPLLAARAVAHGLSPEKALYALTLGPARALDLADRIGSVEVGKQADLLLLSGDPLSATTRVQHVLIAGEKVLSADAR</sequence>
<dbReference type="SUPFAM" id="SSF51338">
    <property type="entry name" value="Composite domain of metallo-dependent hydrolases"/>
    <property type="match status" value="1"/>
</dbReference>
<gene>
    <name evidence="4" type="ORF">Pla163_01510</name>
</gene>
<organism evidence="4 5">
    <name type="scientific">Rohdeia mirabilis</name>
    <dbReference type="NCBI Taxonomy" id="2528008"/>
    <lineage>
        <taxon>Bacteria</taxon>
        <taxon>Pseudomonadati</taxon>
        <taxon>Planctomycetota</taxon>
        <taxon>Planctomycetia</taxon>
        <taxon>Planctomycetia incertae sedis</taxon>
        <taxon>Rohdeia</taxon>
    </lineage>
</organism>
<dbReference type="AlphaFoldDB" id="A0A518CV03"/>
<evidence type="ECO:0000256" key="1">
    <source>
        <dbReference type="SAM" id="MobiDB-lite"/>
    </source>
</evidence>
<feature type="domain" description="Amidohydrolase-related" evidence="3">
    <location>
        <begin position="366"/>
        <end position="460"/>
    </location>
</feature>
<dbReference type="Proteomes" id="UP000319342">
    <property type="component" value="Chromosome"/>
</dbReference>
<evidence type="ECO:0000313" key="4">
    <source>
        <dbReference type="EMBL" id="QDU83055.1"/>
    </source>
</evidence>
<feature type="region of interest" description="Disordered" evidence="1">
    <location>
        <begin position="246"/>
        <end position="280"/>
    </location>
</feature>
<feature type="chain" id="PRO_5021901004" description="Amidohydrolase-related domain-containing protein" evidence="2">
    <location>
        <begin position="26"/>
        <end position="469"/>
    </location>
</feature>
<accession>A0A518CV03</accession>
<dbReference type="Gene3D" id="3.20.20.140">
    <property type="entry name" value="Metal-dependent hydrolases"/>
    <property type="match status" value="1"/>
</dbReference>
<dbReference type="InterPro" id="IPR006680">
    <property type="entry name" value="Amidohydro-rel"/>
</dbReference>
<evidence type="ECO:0000256" key="2">
    <source>
        <dbReference type="SAM" id="SignalP"/>
    </source>
</evidence>